<gene>
    <name evidence="5" type="ORF">GH741_20945</name>
</gene>
<evidence type="ECO:0000256" key="2">
    <source>
        <dbReference type="ARBA" id="ARBA00023002"/>
    </source>
</evidence>
<dbReference type="RefSeq" id="WP_153738708.1">
    <property type="nucleotide sequence ID" value="NZ_WJNG01000026.1"/>
</dbReference>
<keyword evidence="6" id="KW-1185">Reference proteome</keyword>
<dbReference type="SUPFAM" id="SSF51735">
    <property type="entry name" value="NAD(P)-binding Rossmann-fold domains"/>
    <property type="match status" value="1"/>
</dbReference>
<dbReference type="GO" id="GO:0016020">
    <property type="term" value="C:membrane"/>
    <property type="evidence" value="ECO:0007669"/>
    <property type="project" value="TreeGrafter"/>
</dbReference>
<sequence length="269" mass="29113">MRVLDKVIVVTGAGGGIGRELVLNLLSKGASVAAVDINKDALEETVKQAGEKGDKLSTHIVNLTDREAVEALPKEVIAFHGAVDGILNNAGIIHSFLTINELDYDKIKQVMDINFYGTLYMTKTFLPYLLERPVAHITNVSSMGGFLPVPGQSIYGASKAAVKLMTEGLYAELKDTNVNVTVVFPGGVGTDIMKNSGVESALITDENDQDMSKILTPKEASEIIIKGMETDQYRVLAGKDSKMMDKLYRLSPKLAVGIIAKQMKKLLNK</sequence>
<evidence type="ECO:0000313" key="6">
    <source>
        <dbReference type="Proteomes" id="UP000799092"/>
    </source>
</evidence>
<dbReference type="Proteomes" id="UP000799092">
    <property type="component" value="Unassembled WGS sequence"/>
</dbReference>
<evidence type="ECO:0000256" key="1">
    <source>
        <dbReference type="ARBA" id="ARBA00006484"/>
    </source>
</evidence>
<comment type="similarity">
    <text evidence="1 3">Belongs to the short-chain dehydrogenases/reductases (SDR) family.</text>
</comment>
<feature type="domain" description="Ketoreductase" evidence="4">
    <location>
        <begin position="6"/>
        <end position="192"/>
    </location>
</feature>
<dbReference type="InterPro" id="IPR036291">
    <property type="entry name" value="NAD(P)-bd_dom_sf"/>
</dbReference>
<dbReference type="PANTHER" id="PTHR44196:SF1">
    <property type="entry name" value="DEHYDROGENASE_REDUCTASE SDR FAMILY MEMBER 7B"/>
    <property type="match status" value="1"/>
</dbReference>
<organism evidence="5 6">
    <name type="scientific">Aquibacillus halophilus</name>
    <dbReference type="NCBI Taxonomy" id="930132"/>
    <lineage>
        <taxon>Bacteria</taxon>
        <taxon>Bacillati</taxon>
        <taxon>Bacillota</taxon>
        <taxon>Bacilli</taxon>
        <taxon>Bacillales</taxon>
        <taxon>Bacillaceae</taxon>
        <taxon>Aquibacillus</taxon>
    </lineage>
</organism>
<dbReference type="Gene3D" id="3.40.50.720">
    <property type="entry name" value="NAD(P)-binding Rossmann-like Domain"/>
    <property type="match status" value="1"/>
</dbReference>
<proteinExistence type="inferred from homology"/>
<evidence type="ECO:0000259" key="4">
    <source>
        <dbReference type="SMART" id="SM00822"/>
    </source>
</evidence>
<dbReference type="InterPro" id="IPR002347">
    <property type="entry name" value="SDR_fam"/>
</dbReference>
<dbReference type="PANTHER" id="PTHR44196">
    <property type="entry name" value="DEHYDROGENASE/REDUCTASE SDR FAMILY MEMBER 7B"/>
    <property type="match status" value="1"/>
</dbReference>
<keyword evidence="2" id="KW-0560">Oxidoreductase</keyword>
<accession>A0A6A8DHG1</accession>
<comment type="caution">
    <text evidence="5">The sequence shown here is derived from an EMBL/GenBank/DDBJ whole genome shotgun (WGS) entry which is preliminary data.</text>
</comment>
<dbReference type="PRINTS" id="PR00080">
    <property type="entry name" value="SDRFAMILY"/>
</dbReference>
<dbReference type="CDD" id="cd05233">
    <property type="entry name" value="SDR_c"/>
    <property type="match status" value="1"/>
</dbReference>
<dbReference type="OrthoDB" id="9775296at2"/>
<evidence type="ECO:0000256" key="3">
    <source>
        <dbReference type="RuleBase" id="RU000363"/>
    </source>
</evidence>
<protein>
    <submittedName>
        <fullName evidence="5">SDR family NAD(P)-dependent oxidoreductase</fullName>
    </submittedName>
</protein>
<name>A0A6A8DHG1_9BACI</name>
<dbReference type="EMBL" id="WJNG01000026">
    <property type="protein sequence ID" value="MRH45113.1"/>
    <property type="molecule type" value="Genomic_DNA"/>
</dbReference>
<dbReference type="Pfam" id="PF00106">
    <property type="entry name" value="adh_short"/>
    <property type="match status" value="1"/>
</dbReference>
<dbReference type="SMART" id="SM00822">
    <property type="entry name" value="PKS_KR"/>
    <property type="match status" value="1"/>
</dbReference>
<dbReference type="AlphaFoldDB" id="A0A6A8DHG1"/>
<reference evidence="5" key="1">
    <citation type="submission" date="2019-11" db="EMBL/GenBank/DDBJ databases">
        <authorList>
            <person name="Li J."/>
        </authorList>
    </citation>
    <scope>NUCLEOTIDE SEQUENCE</scope>
    <source>
        <strain evidence="5">B6B</strain>
    </source>
</reference>
<dbReference type="InterPro" id="IPR057326">
    <property type="entry name" value="KR_dom"/>
</dbReference>
<dbReference type="GO" id="GO:0016491">
    <property type="term" value="F:oxidoreductase activity"/>
    <property type="evidence" value="ECO:0007669"/>
    <property type="project" value="UniProtKB-KW"/>
</dbReference>
<dbReference type="PRINTS" id="PR00081">
    <property type="entry name" value="GDHRDH"/>
</dbReference>
<evidence type="ECO:0000313" key="5">
    <source>
        <dbReference type="EMBL" id="MRH45113.1"/>
    </source>
</evidence>